<evidence type="ECO:0008006" key="8">
    <source>
        <dbReference type="Google" id="ProtNLM"/>
    </source>
</evidence>
<dbReference type="EMBL" id="MK211822">
    <property type="protein sequence ID" value="QID26525.1"/>
    <property type="molecule type" value="Genomic_DNA"/>
</dbReference>
<evidence type="ECO:0000313" key="6">
    <source>
        <dbReference type="EMBL" id="QID26591.1"/>
    </source>
</evidence>
<evidence type="ECO:0000313" key="5">
    <source>
        <dbReference type="EMBL" id="QID26525.1"/>
    </source>
</evidence>
<evidence type="ECO:0000313" key="2">
    <source>
        <dbReference type="EMBL" id="QID26207.1"/>
    </source>
</evidence>
<accession>A0A6G6AWN2</accession>
<dbReference type="EMBL" id="MK211821">
    <property type="protein sequence ID" value="QID26460.1"/>
    <property type="molecule type" value="Genomic_DNA"/>
</dbReference>
<dbReference type="PROSITE" id="PS51257">
    <property type="entry name" value="PROKAR_LIPOPROTEIN"/>
    <property type="match status" value="1"/>
</dbReference>
<reference evidence="2" key="1">
    <citation type="submission" date="2018-11" db="EMBL/GenBank/DDBJ databases">
        <title>Characterization of mobile element carrying drug resistance determinants of Streptococcus suis from China.</title>
        <authorList>
            <person name="Zheng H."/>
        </authorList>
    </citation>
    <scope>NUCLEOTIDE SEQUENCE</scope>
</reference>
<organism evidence="2">
    <name type="scientific">Streptococcus suis</name>
    <dbReference type="NCBI Taxonomy" id="1307"/>
    <lineage>
        <taxon>Bacteria</taxon>
        <taxon>Bacillati</taxon>
        <taxon>Bacillota</taxon>
        <taxon>Bacilli</taxon>
        <taxon>Lactobacillales</taxon>
        <taxon>Streptococcaceae</taxon>
        <taxon>Streptococcus</taxon>
    </lineage>
</organism>
<dbReference type="AlphaFoldDB" id="A0A6G6AWN2"/>
<dbReference type="EMBL" id="MK211819">
    <property type="protein sequence ID" value="QID26355.1"/>
    <property type="molecule type" value="Genomic_DNA"/>
</dbReference>
<gene>
    <name evidence="1" type="ORF">YS108-GM000006</name>
    <name evidence="2" type="ORF">YS156-GM000006</name>
    <name evidence="3" type="ORF">YS165-GM000006</name>
    <name evidence="4" type="ORF">YS196-GM000006</name>
    <name evidence="5" type="ORF">YS205-GM000006</name>
    <name evidence="6" type="ORF">YS209-GM000007</name>
    <name evidence="7" type="ORF">YS538-GM000006</name>
</gene>
<dbReference type="EMBL" id="MK211823">
    <property type="protein sequence ID" value="QID26591.1"/>
    <property type="molecule type" value="Genomic_DNA"/>
</dbReference>
<dbReference type="EMBL" id="MK211815">
    <property type="protein sequence ID" value="QID26086.1"/>
    <property type="molecule type" value="Genomic_DNA"/>
</dbReference>
<evidence type="ECO:0000313" key="3">
    <source>
        <dbReference type="EMBL" id="QID26355.1"/>
    </source>
</evidence>
<evidence type="ECO:0000313" key="7">
    <source>
        <dbReference type="EMBL" id="QID26793.1"/>
    </source>
</evidence>
<dbReference type="EMBL" id="MK211826">
    <property type="protein sequence ID" value="QID26793.1"/>
    <property type="molecule type" value="Genomic_DNA"/>
</dbReference>
<name>A0A6G6AWN2_STRSU</name>
<sequence>MKGVEKMKRIFSVLFAAVVVLCMLSGCSMKNETYSDEEKQVIKAANQIISSEYDVTFDEGDFSYSVGKQIKENEFVSLDSEEKQQETFENIVSVSALKTSLHEKGEVYAYSVIFNSQTKEIVSISVNVE</sequence>
<dbReference type="EMBL" id="MK211817">
    <property type="protein sequence ID" value="QID26207.1"/>
    <property type="molecule type" value="Genomic_DNA"/>
</dbReference>
<evidence type="ECO:0000313" key="4">
    <source>
        <dbReference type="EMBL" id="QID26460.1"/>
    </source>
</evidence>
<proteinExistence type="predicted"/>
<dbReference type="RefSeq" id="WP_153051396.1">
    <property type="nucleotide sequence ID" value="NZ_CEGW01000147.1"/>
</dbReference>
<evidence type="ECO:0000313" key="1">
    <source>
        <dbReference type="EMBL" id="QID26086.1"/>
    </source>
</evidence>
<protein>
    <recommendedName>
        <fullName evidence="8">Lipoprotein</fullName>
    </recommendedName>
</protein>